<dbReference type="GO" id="GO:0006355">
    <property type="term" value="P:regulation of DNA-templated transcription"/>
    <property type="evidence" value="ECO:0007669"/>
    <property type="project" value="InterPro"/>
</dbReference>
<dbReference type="KEGG" id="aro:B0909_24390"/>
<reference evidence="2" key="1">
    <citation type="submission" date="2016-10" db="EMBL/GenBank/DDBJ databases">
        <title>Agrobacterium Ti plasmids: Classification based on T-DNA and Vir regions organization.</title>
        <authorList>
            <person name="Nabi N."/>
            <person name="Vial L."/>
            <person name="Ben Hafsa A."/>
            <person name="Chapulliot D."/>
            <person name="Berard A."/>
            <person name="Chauveau A."/>
            <person name="Le Paslier M.-C."/>
            <person name="Harzallah Skhiri F."/>
            <person name="Brunel D."/>
            <person name="Nesme X."/>
            <person name="Chaouachi M."/>
        </authorList>
    </citation>
    <scope>NUCLEOTIDE SEQUENCE</scope>
    <source>
        <strain evidence="2">26-59</strain>
        <plasmid evidence="2">pRi_26-59</plasmid>
    </source>
</reference>
<evidence type="ECO:0000313" key="3">
    <source>
        <dbReference type="EMBL" id="TRA94404.1"/>
    </source>
</evidence>
<reference evidence="3 4" key="2">
    <citation type="journal article" date="2019" name="Appl. Microbiol. Biotechnol.">
        <title>Differential efficiency of wild type rhizogenic strains for rol gene transformation of plants.</title>
        <authorList>
            <person name="Desmet S."/>
            <person name="De Keyser E."/>
            <person name="Van Vaerenbergh J."/>
            <person name="Baeyen S."/>
            <person name="Van Huylenbroeck J."/>
            <person name="Geelen D."/>
            <person name="Dhooghe E."/>
        </authorList>
    </citation>
    <scope>NUCLEOTIDE SEQUENCE [LARGE SCALE GENOMIC DNA]</scope>
    <source>
        <strain evidence="3 4">GBBC3284</strain>
    </source>
</reference>
<sequence>MEFVLPGPLELACLRWLSRGKTLAEIALLQGKTVSEIAHHVERALAALNAKSAQEALAKAHLSNGN</sequence>
<dbReference type="InterPro" id="IPR036388">
    <property type="entry name" value="WH-like_DNA-bd_sf"/>
</dbReference>
<dbReference type="SMART" id="SM00421">
    <property type="entry name" value="HTH_LUXR"/>
    <property type="match status" value="1"/>
</dbReference>
<name>A0A2Z2PFM5_RHIRH</name>
<keyword evidence="2" id="KW-0614">Plasmid</keyword>
<dbReference type="EMBL" id="KY000033">
    <property type="protein sequence ID" value="ASK42064.1"/>
    <property type="molecule type" value="Genomic_DNA"/>
</dbReference>
<dbReference type="Proteomes" id="UP000315434">
    <property type="component" value="Unassembled WGS sequence"/>
</dbReference>
<evidence type="ECO:0000259" key="1">
    <source>
        <dbReference type="SMART" id="SM00421"/>
    </source>
</evidence>
<evidence type="ECO:0000313" key="2">
    <source>
        <dbReference type="EMBL" id="ASK42064.1"/>
    </source>
</evidence>
<gene>
    <name evidence="3" type="ORF">EXN68_27065</name>
</gene>
<dbReference type="EMBL" id="SGNY01000016">
    <property type="protein sequence ID" value="TRA94404.1"/>
    <property type="molecule type" value="Genomic_DNA"/>
</dbReference>
<dbReference type="InterPro" id="IPR016032">
    <property type="entry name" value="Sig_transdc_resp-reg_C-effctor"/>
</dbReference>
<dbReference type="AlphaFoldDB" id="A0A2Z2PFM5"/>
<dbReference type="Gene3D" id="1.10.10.10">
    <property type="entry name" value="Winged helix-like DNA-binding domain superfamily/Winged helix DNA-binding domain"/>
    <property type="match status" value="1"/>
</dbReference>
<dbReference type="SUPFAM" id="SSF46894">
    <property type="entry name" value="C-terminal effector domain of the bipartite response regulators"/>
    <property type="match status" value="1"/>
</dbReference>
<geneLocation type="plasmid" evidence="2">
    <name>pRi_26-59</name>
</geneLocation>
<feature type="domain" description="HTH luxR-type" evidence="1">
    <location>
        <begin position="6"/>
        <end position="60"/>
    </location>
</feature>
<evidence type="ECO:0000313" key="4">
    <source>
        <dbReference type="Proteomes" id="UP000315434"/>
    </source>
</evidence>
<proteinExistence type="predicted"/>
<dbReference type="OrthoDB" id="8378260at2"/>
<dbReference type="InterPro" id="IPR000792">
    <property type="entry name" value="Tscrpt_reg_LuxR_C"/>
</dbReference>
<accession>A0A2Z2PFM5</accession>
<organism evidence="2">
    <name type="scientific">Rhizobium rhizogenes</name>
    <name type="common">Agrobacterium rhizogenes</name>
    <dbReference type="NCBI Taxonomy" id="359"/>
    <lineage>
        <taxon>Bacteria</taxon>
        <taxon>Pseudomonadati</taxon>
        <taxon>Pseudomonadota</taxon>
        <taxon>Alphaproteobacteria</taxon>
        <taxon>Hyphomicrobiales</taxon>
        <taxon>Rhizobiaceae</taxon>
        <taxon>Rhizobium/Agrobacterium group</taxon>
        <taxon>Rhizobium</taxon>
    </lineage>
</organism>
<dbReference type="GO" id="GO:0003677">
    <property type="term" value="F:DNA binding"/>
    <property type="evidence" value="ECO:0007669"/>
    <property type="project" value="InterPro"/>
</dbReference>
<protein>
    <submittedName>
        <fullName evidence="2">LuxR family transcriptional regulator</fullName>
    </submittedName>
</protein>